<dbReference type="OrthoDB" id="9805682at2"/>
<keyword evidence="3 9" id="KW-0813">Transport</keyword>
<dbReference type="PANTHER" id="PTHR30012:SF7">
    <property type="entry name" value="PROTEIN TRANSPORT PROTEIN HOFC HOMOLOG"/>
    <property type="match status" value="1"/>
</dbReference>
<dbReference type="NCBIfam" id="NF007861">
    <property type="entry name" value="PRK10573.1"/>
    <property type="match status" value="1"/>
</dbReference>
<evidence type="ECO:0000256" key="2">
    <source>
        <dbReference type="ARBA" id="ARBA00005745"/>
    </source>
</evidence>
<gene>
    <name evidence="12" type="ORF">B1H58_03440</name>
</gene>
<proteinExistence type="inferred from homology"/>
<evidence type="ECO:0000256" key="7">
    <source>
        <dbReference type="ARBA" id="ARBA00022989"/>
    </source>
</evidence>
<organism evidence="12 13">
    <name type="scientific">Pantoea alhagi</name>
    <dbReference type="NCBI Taxonomy" id="1891675"/>
    <lineage>
        <taxon>Bacteria</taxon>
        <taxon>Pseudomonadati</taxon>
        <taxon>Pseudomonadota</taxon>
        <taxon>Gammaproteobacteria</taxon>
        <taxon>Enterobacterales</taxon>
        <taxon>Erwiniaceae</taxon>
        <taxon>Pantoea</taxon>
    </lineage>
</organism>
<feature type="domain" description="Type II secretion system protein GspF" evidence="11">
    <location>
        <begin position="65"/>
        <end position="187"/>
    </location>
</feature>
<evidence type="ECO:0000256" key="10">
    <source>
        <dbReference type="SAM" id="Phobius"/>
    </source>
</evidence>
<evidence type="ECO:0000256" key="5">
    <source>
        <dbReference type="ARBA" id="ARBA00022519"/>
    </source>
</evidence>
<evidence type="ECO:0000313" key="13">
    <source>
        <dbReference type="Proteomes" id="UP000192900"/>
    </source>
</evidence>
<dbReference type="InterPro" id="IPR018076">
    <property type="entry name" value="T2SS_GspF_dom"/>
</dbReference>
<dbReference type="PROSITE" id="PS00874">
    <property type="entry name" value="T2SP_F"/>
    <property type="match status" value="1"/>
</dbReference>
<dbReference type="AlphaFoldDB" id="A0A1W6B250"/>
<dbReference type="InterPro" id="IPR003004">
    <property type="entry name" value="GspF/PilC"/>
</dbReference>
<evidence type="ECO:0000256" key="1">
    <source>
        <dbReference type="ARBA" id="ARBA00004429"/>
    </source>
</evidence>
<dbReference type="EMBL" id="CP019706">
    <property type="protein sequence ID" value="ARJ41148.1"/>
    <property type="molecule type" value="Genomic_DNA"/>
</dbReference>
<accession>A0A1W6B250</accession>
<evidence type="ECO:0000256" key="6">
    <source>
        <dbReference type="ARBA" id="ARBA00022692"/>
    </source>
</evidence>
<dbReference type="FunFam" id="1.20.81.30:FF:000001">
    <property type="entry name" value="Type II secretion system protein F"/>
    <property type="match status" value="2"/>
</dbReference>
<dbReference type="GO" id="GO:0005886">
    <property type="term" value="C:plasma membrane"/>
    <property type="evidence" value="ECO:0007669"/>
    <property type="project" value="UniProtKB-SubCell"/>
</dbReference>
<keyword evidence="7 10" id="KW-1133">Transmembrane helix</keyword>
<dbReference type="STRING" id="1891675.B1H58_03440"/>
<dbReference type="PRINTS" id="PR00812">
    <property type="entry name" value="BCTERIALGSPF"/>
</dbReference>
<dbReference type="RefSeq" id="WP_085067990.1">
    <property type="nucleotide sequence ID" value="NZ_CP019706.1"/>
</dbReference>
<evidence type="ECO:0000256" key="4">
    <source>
        <dbReference type="ARBA" id="ARBA00022475"/>
    </source>
</evidence>
<dbReference type="PANTHER" id="PTHR30012">
    <property type="entry name" value="GENERAL SECRETION PATHWAY PROTEIN"/>
    <property type="match status" value="1"/>
</dbReference>
<dbReference type="GO" id="GO:0015628">
    <property type="term" value="P:protein secretion by the type II secretion system"/>
    <property type="evidence" value="ECO:0007669"/>
    <property type="project" value="TreeGrafter"/>
</dbReference>
<keyword evidence="8 10" id="KW-0472">Membrane</keyword>
<feature type="transmembrane region" description="Helical" evidence="10">
    <location>
        <begin position="206"/>
        <end position="235"/>
    </location>
</feature>
<reference evidence="12 13" key="1">
    <citation type="submission" date="2017-02" db="EMBL/GenBank/DDBJ databases">
        <title>Complete genome sequence of the drought resistance-promoting endophyte Pantoea alhagi LTYR-11Z.</title>
        <authorList>
            <person name="Zhang L."/>
        </authorList>
    </citation>
    <scope>NUCLEOTIDE SEQUENCE [LARGE SCALE GENOMIC DNA]</scope>
    <source>
        <strain evidence="12 13">LTYR-11Z</strain>
    </source>
</reference>
<evidence type="ECO:0000313" key="12">
    <source>
        <dbReference type="EMBL" id="ARJ41148.1"/>
    </source>
</evidence>
<evidence type="ECO:0000256" key="3">
    <source>
        <dbReference type="ARBA" id="ARBA00022448"/>
    </source>
</evidence>
<feature type="domain" description="Type II secretion system protein GspF" evidence="11">
    <location>
        <begin position="270"/>
        <end position="390"/>
    </location>
</feature>
<keyword evidence="13" id="KW-1185">Reference proteome</keyword>
<evidence type="ECO:0000259" key="11">
    <source>
        <dbReference type="Pfam" id="PF00482"/>
    </source>
</evidence>
<dbReference type="Pfam" id="PF00482">
    <property type="entry name" value="T2SSF"/>
    <property type="match status" value="2"/>
</dbReference>
<dbReference type="KEGG" id="palh:B1H58_03440"/>
<comment type="similarity">
    <text evidence="2 9">Belongs to the GSP F family.</text>
</comment>
<feature type="transmembrane region" description="Helical" evidence="10">
    <location>
        <begin position="370"/>
        <end position="391"/>
    </location>
</feature>
<evidence type="ECO:0000256" key="9">
    <source>
        <dbReference type="RuleBase" id="RU003923"/>
    </source>
</evidence>
<name>A0A1W6B250_9GAMM</name>
<sequence length="399" mass="44622">MANCRLWHWQAMNQQGEIVAGSWLLSEEQQIMTIMAQQHLLPLSCKRGRYYRSRDWKTPQKIALMHQLATLLKAGLTLSVGLHLLSEGETHAGWRTLLLALREEVAQGTPFSAALAKWPMIFPPLYAALMQVGELTGQLDRCCLQLASQQERQLRLHKKVVTALRYPGFILLVALTVALGMLLLVLPEFVSIYHALNAPLPAFTAAVLALSAALQRLFVPLALAIACLFAAWRYLRKHRPGWQRREQRCLLRTPLLATLWRGSLLSQIFTTLTLTQQAGLPLLQGLQAVEHTLTPLLWRETMQQLQRKIADGTQLHQAIADSTLFTPLCRQLIKVGEEAGALDNLLARLAQWHENQTHERADTLAATLEPVMMIITGAIVGTLVVAMYLPIFNLGEVIG</sequence>
<dbReference type="Proteomes" id="UP000192900">
    <property type="component" value="Chromosome"/>
</dbReference>
<dbReference type="Gene3D" id="1.20.81.30">
    <property type="entry name" value="Type II secretion system (T2SS), domain F"/>
    <property type="match status" value="2"/>
</dbReference>
<dbReference type="InterPro" id="IPR001992">
    <property type="entry name" value="T2SS_GspF/T4SS_PilC_CS"/>
</dbReference>
<protein>
    <submittedName>
        <fullName evidence="12">Type IV pilin biogenesis protein</fullName>
    </submittedName>
</protein>
<feature type="transmembrane region" description="Helical" evidence="10">
    <location>
        <begin position="163"/>
        <end position="186"/>
    </location>
</feature>
<dbReference type="InterPro" id="IPR042094">
    <property type="entry name" value="T2SS_GspF_sf"/>
</dbReference>
<keyword evidence="6 9" id="KW-0812">Transmembrane</keyword>
<comment type="subcellular location">
    <subcellularLocation>
        <location evidence="1 9">Cell inner membrane</location>
        <topology evidence="1 9">Multi-pass membrane protein</topology>
    </subcellularLocation>
</comment>
<evidence type="ECO:0000256" key="8">
    <source>
        <dbReference type="ARBA" id="ARBA00023136"/>
    </source>
</evidence>
<keyword evidence="5" id="KW-0997">Cell inner membrane</keyword>
<keyword evidence="4" id="KW-1003">Cell membrane</keyword>